<keyword evidence="2" id="KW-0548">Nucleotidyltransferase</keyword>
<dbReference type="InterPro" id="IPR029787">
    <property type="entry name" value="Nucleotide_cyclase"/>
</dbReference>
<dbReference type="Pfam" id="PF00990">
    <property type="entry name" value="GGDEF"/>
    <property type="match status" value="1"/>
</dbReference>
<dbReference type="Gene3D" id="3.30.450.40">
    <property type="match status" value="1"/>
</dbReference>
<gene>
    <name evidence="2" type="ORF">QTP81_12790</name>
</gene>
<dbReference type="Pfam" id="PF13185">
    <property type="entry name" value="GAF_2"/>
    <property type="match status" value="1"/>
</dbReference>
<comment type="caution">
    <text evidence="2">The sequence shown here is derived from an EMBL/GenBank/DDBJ whole genome shotgun (WGS) entry which is preliminary data.</text>
</comment>
<dbReference type="InterPro" id="IPR043128">
    <property type="entry name" value="Rev_trsase/Diguanyl_cyclase"/>
</dbReference>
<dbReference type="InterPro" id="IPR052163">
    <property type="entry name" value="DGC-Regulatory_Protein"/>
</dbReference>
<reference evidence="2 3" key="1">
    <citation type="submission" date="2023-06" db="EMBL/GenBank/DDBJ databases">
        <title>Alteromonas sp. ASW11-36 isolated from intertidal sand.</title>
        <authorList>
            <person name="Li Y."/>
        </authorList>
    </citation>
    <scope>NUCLEOTIDE SEQUENCE [LARGE SCALE GENOMIC DNA]</scope>
    <source>
        <strain evidence="2 3">ASW11-36</strain>
    </source>
</reference>
<evidence type="ECO:0000313" key="2">
    <source>
        <dbReference type="EMBL" id="MDM7861471.1"/>
    </source>
</evidence>
<dbReference type="InterPro" id="IPR029016">
    <property type="entry name" value="GAF-like_dom_sf"/>
</dbReference>
<dbReference type="EMBL" id="JAUCBP010000011">
    <property type="protein sequence ID" value="MDM7861471.1"/>
    <property type="molecule type" value="Genomic_DNA"/>
</dbReference>
<evidence type="ECO:0000259" key="1">
    <source>
        <dbReference type="PROSITE" id="PS50887"/>
    </source>
</evidence>
<dbReference type="CDD" id="cd01949">
    <property type="entry name" value="GGDEF"/>
    <property type="match status" value="1"/>
</dbReference>
<dbReference type="SUPFAM" id="SSF55781">
    <property type="entry name" value="GAF domain-like"/>
    <property type="match status" value="1"/>
</dbReference>
<dbReference type="EC" id="2.7.7.65" evidence="2"/>
<name>A0ABT7SZ55_9ALTE</name>
<dbReference type="SMART" id="SM00065">
    <property type="entry name" value="GAF"/>
    <property type="match status" value="1"/>
</dbReference>
<organism evidence="2 3">
    <name type="scientific">Alteromonas arenosi</name>
    <dbReference type="NCBI Taxonomy" id="3055817"/>
    <lineage>
        <taxon>Bacteria</taxon>
        <taxon>Pseudomonadati</taxon>
        <taxon>Pseudomonadota</taxon>
        <taxon>Gammaproteobacteria</taxon>
        <taxon>Alteromonadales</taxon>
        <taxon>Alteromonadaceae</taxon>
        <taxon>Alteromonas/Salinimonas group</taxon>
        <taxon>Alteromonas</taxon>
    </lineage>
</organism>
<dbReference type="PANTHER" id="PTHR46663">
    <property type="entry name" value="DIGUANYLATE CYCLASE DGCT-RELATED"/>
    <property type="match status" value="1"/>
</dbReference>
<dbReference type="PANTHER" id="PTHR46663:SF2">
    <property type="entry name" value="GGDEF DOMAIN-CONTAINING PROTEIN"/>
    <property type="match status" value="1"/>
</dbReference>
<accession>A0ABT7SZ55</accession>
<keyword evidence="3" id="KW-1185">Reference proteome</keyword>
<dbReference type="GO" id="GO:0052621">
    <property type="term" value="F:diguanylate cyclase activity"/>
    <property type="evidence" value="ECO:0007669"/>
    <property type="project" value="UniProtKB-EC"/>
</dbReference>
<keyword evidence="2" id="KW-0808">Transferase</keyword>
<proteinExistence type="predicted"/>
<feature type="domain" description="GGDEF" evidence="1">
    <location>
        <begin position="235"/>
        <end position="367"/>
    </location>
</feature>
<dbReference type="SUPFAM" id="SSF55073">
    <property type="entry name" value="Nucleotide cyclase"/>
    <property type="match status" value="1"/>
</dbReference>
<evidence type="ECO:0000313" key="3">
    <source>
        <dbReference type="Proteomes" id="UP001234343"/>
    </source>
</evidence>
<protein>
    <submittedName>
        <fullName evidence="2">Sensor domain-containing diguanylate cyclase</fullName>
        <ecNumber evidence="2">2.7.7.65</ecNumber>
    </submittedName>
</protein>
<dbReference type="Proteomes" id="UP001234343">
    <property type="component" value="Unassembled WGS sequence"/>
</dbReference>
<dbReference type="InterPro" id="IPR000160">
    <property type="entry name" value="GGDEF_dom"/>
</dbReference>
<dbReference type="NCBIfam" id="TIGR00254">
    <property type="entry name" value="GGDEF"/>
    <property type="match status" value="1"/>
</dbReference>
<dbReference type="InterPro" id="IPR003018">
    <property type="entry name" value="GAF"/>
</dbReference>
<dbReference type="PROSITE" id="PS50887">
    <property type="entry name" value="GGDEF"/>
    <property type="match status" value="1"/>
</dbReference>
<sequence>MSKYEGCSKNELISQLISLEHELEKLRKTAAMNETLLRISELAHDHSLSIDEFYKSVCKVLSSVIDTSNFYIARLKRNGETLSFDFYKDTYGIQFEYEHDFPIRPYGKGLTEMVIDGGETLLLSQKDIEEITSAGSITRRRKTTAHSWLGSPLTFNNEKLGAIVVQSYKFNYTFSKEDKNLFTFVSQHIASAIARYEQKQALEINAKTDSLTGLLNRSAFLDALEGVINARSGLYQSCVLFIDLDGFKAVNDTYGHEIGDEVLVLVSKVITAEIRDIDCVGRFGGDEFVVLMSRLQRKSDAKNAAERILEALNKPILVSNKLIHIGASIGIAYENKRHIAAEELIKDADLAMYRAKKRGKRQYSIAK</sequence>
<dbReference type="SMART" id="SM00267">
    <property type="entry name" value="GGDEF"/>
    <property type="match status" value="1"/>
</dbReference>
<dbReference type="RefSeq" id="WP_289366014.1">
    <property type="nucleotide sequence ID" value="NZ_JAUCBP010000011.1"/>
</dbReference>
<dbReference type="Gene3D" id="3.30.70.270">
    <property type="match status" value="1"/>
</dbReference>